<gene>
    <name evidence="1" type="ORF">LAL4801_05194</name>
</gene>
<protein>
    <submittedName>
        <fullName evidence="1">Putative peroxidase-related enzyme</fullName>
    </submittedName>
</protein>
<accession>A0A0M6Y9G1</accession>
<dbReference type="AlphaFoldDB" id="A0A0M6Y9G1"/>
<dbReference type="RefSeq" id="WP_055660773.1">
    <property type="nucleotide sequence ID" value="NZ_CXST01000004.1"/>
</dbReference>
<proteinExistence type="predicted"/>
<dbReference type="PANTHER" id="PTHR35446">
    <property type="entry name" value="SI:CH211-175M2.5"/>
    <property type="match status" value="1"/>
</dbReference>
<dbReference type="Proteomes" id="UP000048926">
    <property type="component" value="Unassembled WGS sequence"/>
</dbReference>
<dbReference type="Gene3D" id="1.20.1290.10">
    <property type="entry name" value="AhpD-like"/>
    <property type="match status" value="1"/>
</dbReference>
<evidence type="ECO:0000313" key="1">
    <source>
        <dbReference type="EMBL" id="CTQ46735.1"/>
    </source>
</evidence>
<dbReference type="InterPro" id="IPR029032">
    <property type="entry name" value="AhpD-like"/>
</dbReference>
<evidence type="ECO:0000313" key="2">
    <source>
        <dbReference type="Proteomes" id="UP000048926"/>
    </source>
</evidence>
<dbReference type="OrthoDB" id="9808310at2"/>
<keyword evidence="1" id="KW-0560">Oxidoreductase</keyword>
<dbReference type="EMBL" id="CXST01000004">
    <property type="protein sequence ID" value="CTQ46735.1"/>
    <property type="molecule type" value="Genomic_DNA"/>
</dbReference>
<dbReference type="GO" id="GO:0004601">
    <property type="term" value="F:peroxidase activity"/>
    <property type="evidence" value="ECO:0007669"/>
    <property type="project" value="UniProtKB-KW"/>
</dbReference>
<sequence length="190" mass="21290">MTEFEIHTAQTAPDRSKPLLEQTKATFGVVPNLHAVMAEAPGLLEGYLVLHRLFLESSFTDEEKTVVWQSINVEHDCHYCVPSHTGIAKRMGVDDAVSDALRNETSLPTPRLEALRRFTLQMVRKRGSAGDRQVEAFLAAGFTSRQVLEVVLAISQKVMSNYTNKLANTPIEPYFEQFAWQRTPSAELVS</sequence>
<keyword evidence="2" id="KW-1185">Reference proteome</keyword>
<reference evidence="2" key="1">
    <citation type="submission" date="2015-07" db="EMBL/GenBank/DDBJ databases">
        <authorList>
            <person name="Rodrigo-Torres Lidia"/>
            <person name="Arahal R.David."/>
        </authorList>
    </citation>
    <scope>NUCLEOTIDE SEQUENCE [LARGE SCALE GENOMIC DNA]</scope>
    <source>
        <strain evidence="2">CECT 4801</strain>
    </source>
</reference>
<dbReference type="SUPFAM" id="SSF69118">
    <property type="entry name" value="AhpD-like"/>
    <property type="match status" value="1"/>
</dbReference>
<dbReference type="PANTHER" id="PTHR35446:SF3">
    <property type="entry name" value="CMD DOMAIN-CONTAINING PROTEIN"/>
    <property type="match status" value="1"/>
</dbReference>
<organism evidence="1 2">
    <name type="scientific">Roseibium aggregatum</name>
    <dbReference type="NCBI Taxonomy" id="187304"/>
    <lineage>
        <taxon>Bacteria</taxon>
        <taxon>Pseudomonadati</taxon>
        <taxon>Pseudomonadota</taxon>
        <taxon>Alphaproteobacteria</taxon>
        <taxon>Hyphomicrobiales</taxon>
        <taxon>Stappiaceae</taxon>
        <taxon>Roseibium</taxon>
    </lineage>
</organism>
<keyword evidence="1" id="KW-0575">Peroxidase</keyword>
<name>A0A0M6Y9G1_9HYPH</name>